<gene>
    <name evidence="2" type="ordered locus">RHA1_ro00657</name>
</gene>
<dbReference type="PANTHER" id="PTHR33336">
    <property type="entry name" value="QUINOL MONOOXYGENASE YGIN-RELATED"/>
    <property type="match status" value="1"/>
</dbReference>
<dbReference type="GO" id="GO:0005829">
    <property type="term" value="C:cytosol"/>
    <property type="evidence" value="ECO:0007669"/>
    <property type="project" value="TreeGrafter"/>
</dbReference>
<dbReference type="SUPFAM" id="SSF54909">
    <property type="entry name" value="Dimeric alpha+beta barrel"/>
    <property type="match status" value="1"/>
</dbReference>
<reference evidence="3" key="1">
    <citation type="journal article" date="2006" name="Proc. Natl. Acad. Sci. U.S.A.">
        <title>The complete genome of Rhodococcus sp. RHA1 provides insights into a catabolic powerhouse.</title>
        <authorList>
            <person name="McLeod M.P."/>
            <person name="Warren R.L."/>
            <person name="Hsiao W.W.L."/>
            <person name="Araki N."/>
            <person name="Myhre M."/>
            <person name="Fernandes C."/>
            <person name="Miyazawa D."/>
            <person name="Wong W."/>
            <person name="Lillquist A.L."/>
            <person name="Wang D."/>
            <person name="Dosanjh M."/>
            <person name="Hara H."/>
            <person name="Petrescu A."/>
            <person name="Morin R.D."/>
            <person name="Yang G."/>
            <person name="Stott J.M."/>
            <person name="Schein J.E."/>
            <person name="Shin H."/>
            <person name="Smailus D."/>
            <person name="Siddiqui A.S."/>
            <person name="Marra M.A."/>
            <person name="Jones S.J.M."/>
            <person name="Holt R."/>
            <person name="Brinkman F.S.L."/>
            <person name="Miyauchi K."/>
            <person name="Fukuda M."/>
            <person name="Davies J.E."/>
            <person name="Mohn W.W."/>
            <person name="Eltis L.D."/>
        </authorList>
    </citation>
    <scope>NUCLEOTIDE SEQUENCE [LARGE SCALE GENOMIC DNA]</scope>
    <source>
        <strain evidence="3">RHA1</strain>
    </source>
</reference>
<dbReference type="eggNOG" id="COG1359">
    <property type="taxonomic scope" value="Bacteria"/>
</dbReference>
<accession>Q0SIZ4</accession>
<feature type="domain" description="ABM" evidence="1">
    <location>
        <begin position="11"/>
        <end position="101"/>
    </location>
</feature>
<protein>
    <recommendedName>
        <fullName evidence="1">ABM domain-containing protein</fullName>
    </recommendedName>
</protein>
<dbReference type="PROSITE" id="PS51725">
    <property type="entry name" value="ABM"/>
    <property type="match status" value="1"/>
</dbReference>
<organism evidence="2 3">
    <name type="scientific">Rhodococcus jostii (strain RHA1)</name>
    <dbReference type="NCBI Taxonomy" id="101510"/>
    <lineage>
        <taxon>Bacteria</taxon>
        <taxon>Bacillati</taxon>
        <taxon>Actinomycetota</taxon>
        <taxon>Actinomycetes</taxon>
        <taxon>Mycobacteriales</taxon>
        <taxon>Nocardiaceae</taxon>
        <taxon>Rhodococcus</taxon>
    </lineage>
</organism>
<evidence type="ECO:0000259" key="1">
    <source>
        <dbReference type="PROSITE" id="PS51725"/>
    </source>
</evidence>
<sequence>MLERVRRSEMLSLIVSVQVKPEKRKRFLEVIADNAARSVRDEPGCLRFDVVEHAEEPNHFFFYELYRDAEAFAEHKAAPHFADWRVGADECLVPGSQVNTFAEVLVSESDATAHA</sequence>
<dbReference type="KEGG" id="rha:RHA1_ro00657"/>
<evidence type="ECO:0000313" key="2">
    <source>
        <dbReference type="EMBL" id="ABG92492.1"/>
    </source>
</evidence>
<name>Q0SIZ4_RHOJR</name>
<dbReference type="GO" id="GO:0016491">
    <property type="term" value="F:oxidoreductase activity"/>
    <property type="evidence" value="ECO:0007669"/>
    <property type="project" value="TreeGrafter"/>
</dbReference>
<dbReference type="HOGENOM" id="CLU_131496_3_2_11"/>
<dbReference type="InterPro" id="IPR050744">
    <property type="entry name" value="AI-2_Isomerase_LsrG"/>
</dbReference>
<dbReference type="InterPro" id="IPR011008">
    <property type="entry name" value="Dimeric_a/b-barrel"/>
</dbReference>
<dbReference type="InterPro" id="IPR007138">
    <property type="entry name" value="ABM_dom"/>
</dbReference>
<dbReference type="Proteomes" id="UP000008710">
    <property type="component" value="Chromosome"/>
</dbReference>
<dbReference type="EMBL" id="CP000431">
    <property type="protein sequence ID" value="ABG92492.1"/>
    <property type="molecule type" value="Genomic_DNA"/>
</dbReference>
<dbReference type="AlphaFoldDB" id="Q0SIZ4"/>
<evidence type="ECO:0000313" key="3">
    <source>
        <dbReference type="Proteomes" id="UP000008710"/>
    </source>
</evidence>
<proteinExistence type="predicted"/>
<dbReference type="PANTHER" id="PTHR33336:SF1">
    <property type="entry name" value="(4S)-4-HYDROXY-5-PHOSPHONOOXYPENTANE-2,3-DIONE ISOMERASE"/>
    <property type="match status" value="1"/>
</dbReference>
<dbReference type="Gene3D" id="3.30.70.100">
    <property type="match status" value="1"/>
</dbReference>
<dbReference type="Pfam" id="PF03992">
    <property type="entry name" value="ABM"/>
    <property type="match status" value="1"/>
</dbReference>